<keyword evidence="2" id="KW-1185">Reference proteome</keyword>
<evidence type="ECO:0000313" key="2">
    <source>
        <dbReference type="Proteomes" id="UP000265520"/>
    </source>
</evidence>
<feature type="non-terminal residue" evidence="1">
    <location>
        <position position="14"/>
    </location>
</feature>
<protein>
    <submittedName>
        <fullName evidence="1">Uncharacterized protein</fullName>
    </submittedName>
</protein>
<name>A0A392UUU3_9FABA</name>
<reference evidence="1 2" key="1">
    <citation type="journal article" date="2018" name="Front. Plant Sci.">
        <title>Red Clover (Trifolium pratense) and Zigzag Clover (T. medium) - A Picture of Genomic Similarities and Differences.</title>
        <authorList>
            <person name="Dluhosova J."/>
            <person name="Istvanek J."/>
            <person name="Nedelnik J."/>
            <person name="Repkova J."/>
        </authorList>
    </citation>
    <scope>NUCLEOTIDE SEQUENCE [LARGE SCALE GENOMIC DNA]</scope>
    <source>
        <strain evidence="2">cv. 10/8</strain>
        <tissue evidence="1">Leaf</tissue>
    </source>
</reference>
<comment type="caution">
    <text evidence="1">The sequence shown here is derived from an EMBL/GenBank/DDBJ whole genome shotgun (WGS) entry which is preliminary data.</text>
</comment>
<dbReference type="Proteomes" id="UP000265520">
    <property type="component" value="Unassembled WGS sequence"/>
</dbReference>
<evidence type="ECO:0000313" key="1">
    <source>
        <dbReference type="EMBL" id="MCI79788.1"/>
    </source>
</evidence>
<organism evidence="1 2">
    <name type="scientific">Trifolium medium</name>
    <dbReference type="NCBI Taxonomy" id="97028"/>
    <lineage>
        <taxon>Eukaryota</taxon>
        <taxon>Viridiplantae</taxon>
        <taxon>Streptophyta</taxon>
        <taxon>Embryophyta</taxon>
        <taxon>Tracheophyta</taxon>
        <taxon>Spermatophyta</taxon>
        <taxon>Magnoliopsida</taxon>
        <taxon>eudicotyledons</taxon>
        <taxon>Gunneridae</taxon>
        <taxon>Pentapetalae</taxon>
        <taxon>rosids</taxon>
        <taxon>fabids</taxon>
        <taxon>Fabales</taxon>
        <taxon>Fabaceae</taxon>
        <taxon>Papilionoideae</taxon>
        <taxon>50 kb inversion clade</taxon>
        <taxon>NPAAA clade</taxon>
        <taxon>Hologalegina</taxon>
        <taxon>IRL clade</taxon>
        <taxon>Trifolieae</taxon>
        <taxon>Trifolium</taxon>
    </lineage>
</organism>
<dbReference type="EMBL" id="LXQA010981421">
    <property type="protein sequence ID" value="MCI79788.1"/>
    <property type="molecule type" value="Genomic_DNA"/>
</dbReference>
<sequence>MALQGCDKILPHCK</sequence>
<accession>A0A392UUU3</accession>
<proteinExistence type="predicted"/>